<sequence>MSLLAIILCLLIFVAHYYELHGVAEASSRGSFGGKTGAAAFPAFPSDGICASSVIVHGYQCQELLVTTEDEYILSVQRIPEGKNNSGKRNNKQPVILQHGVLIDGRTWLLNSPEQNLPLILADNGFDVWIANTRGTTFSRGHKKMDPSQPPVQCITSIRRQQNMVLYDQIIPYLEAA</sequence>
<proteinExistence type="predicted"/>
<name>A0ABU6S6Y6_9FABA</name>
<protein>
    <recommendedName>
        <fullName evidence="2">Partial AB-hydrolase lipase domain-containing protein</fullName>
    </recommendedName>
</protein>
<feature type="chain" id="PRO_5046394332" description="Partial AB-hydrolase lipase domain-containing protein" evidence="1">
    <location>
        <begin position="18"/>
        <end position="177"/>
    </location>
</feature>
<gene>
    <name evidence="3" type="ORF">PIB30_013290</name>
</gene>
<evidence type="ECO:0000313" key="3">
    <source>
        <dbReference type="EMBL" id="MED6131808.1"/>
    </source>
</evidence>
<feature type="domain" description="Partial AB-hydrolase lipase" evidence="2">
    <location>
        <begin position="56"/>
        <end position="111"/>
    </location>
</feature>
<dbReference type="Proteomes" id="UP001341840">
    <property type="component" value="Unassembled WGS sequence"/>
</dbReference>
<organism evidence="3 4">
    <name type="scientific">Stylosanthes scabra</name>
    <dbReference type="NCBI Taxonomy" id="79078"/>
    <lineage>
        <taxon>Eukaryota</taxon>
        <taxon>Viridiplantae</taxon>
        <taxon>Streptophyta</taxon>
        <taxon>Embryophyta</taxon>
        <taxon>Tracheophyta</taxon>
        <taxon>Spermatophyta</taxon>
        <taxon>Magnoliopsida</taxon>
        <taxon>eudicotyledons</taxon>
        <taxon>Gunneridae</taxon>
        <taxon>Pentapetalae</taxon>
        <taxon>rosids</taxon>
        <taxon>fabids</taxon>
        <taxon>Fabales</taxon>
        <taxon>Fabaceae</taxon>
        <taxon>Papilionoideae</taxon>
        <taxon>50 kb inversion clade</taxon>
        <taxon>dalbergioids sensu lato</taxon>
        <taxon>Dalbergieae</taxon>
        <taxon>Pterocarpus clade</taxon>
        <taxon>Stylosanthes</taxon>
    </lineage>
</organism>
<feature type="signal peptide" evidence="1">
    <location>
        <begin position="1"/>
        <end position="17"/>
    </location>
</feature>
<dbReference type="PANTHER" id="PTHR11005">
    <property type="entry name" value="LYSOSOMAL ACID LIPASE-RELATED"/>
    <property type="match status" value="1"/>
</dbReference>
<reference evidence="3 4" key="1">
    <citation type="journal article" date="2023" name="Plants (Basel)">
        <title>Bridging the Gap: Combining Genomics and Transcriptomics Approaches to Understand Stylosanthes scabra, an Orphan Legume from the Brazilian Caatinga.</title>
        <authorList>
            <person name="Ferreira-Neto J.R.C."/>
            <person name="da Silva M.D."/>
            <person name="Binneck E."/>
            <person name="de Melo N.F."/>
            <person name="da Silva R.H."/>
            <person name="de Melo A.L.T.M."/>
            <person name="Pandolfi V."/>
            <person name="Bustamante F.O."/>
            <person name="Brasileiro-Vidal A.C."/>
            <person name="Benko-Iseppon A.M."/>
        </authorList>
    </citation>
    <scope>NUCLEOTIDE SEQUENCE [LARGE SCALE GENOMIC DNA]</scope>
    <source>
        <tissue evidence="3">Leaves</tissue>
    </source>
</reference>
<dbReference type="Gene3D" id="3.40.50.1820">
    <property type="entry name" value="alpha/beta hydrolase"/>
    <property type="match status" value="1"/>
</dbReference>
<dbReference type="SUPFAM" id="SSF53474">
    <property type="entry name" value="alpha/beta-Hydrolases"/>
    <property type="match status" value="1"/>
</dbReference>
<keyword evidence="4" id="KW-1185">Reference proteome</keyword>
<keyword evidence="1" id="KW-0732">Signal</keyword>
<evidence type="ECO:0000256" key="1">
    <source>
        <dbReference type="SAM" id="SignalP"/>
    </source>
</evidence>
<evidence type="ECO:0000259" key="2">
    <source>
        <dbReference type="Pfam" id="PF04083"/>
    </source>
</evidence>
<evidence type="ECO:0000313" key="4">
    <source>
        <dbReference type="Proteomes" id="UP001341840"/>
    </source>
</evidence>
<dbReference type="Pfam" id="PF04083">
    <property type="entry name" value="Abhydro_lipase"/>
    <property type="match status" value="1"/>
</dbReference>
<dbReference type="InterPro" id="IPR006693">
    <property type="entry name" value="AB_hydrolase_lipase"/>
</dbReference>
<dbReference type="EMBL" id="JASCZI010060449">
    <property type="protein sequence ID" value="MED6131808.1"/>
    <property type="molecule type" value="Genomic_DNA"/>
</dbReference>
<comment type="caution">
    <text evidence="3">The sequence shown here is derived from an EMBL/GenBank/DDBJ whole genome shotgun (WGS) entry which is preliminary data.</text>
</comment>
<accession>A0ABU6S6Y6</accession>
<dbReference type="InterPro" id="IPR029058">
    <property type="entry name" value="AB_hydrolase_fold"/>
</dbReference>